<evidence type="ECO:0000256" key="1">
    <source>
        <dbReference type="ARBA" id="ARBA00006525"/>
    </source>
</evidence>
<feature type="domain" description="Smf/DprA SLOG" evidence="3">
    <location>
        <begin position="100"/>
        <end position="330"/>
    </location>
</feature>
<gene>
    <name evidence="4" type="ORF">QRT03_31385</name>
</gene>
<dbReference type="SUPFAM" id="SSF102405">
    <property type="entry name" value="MCP/YpsA-like"/>
    <property type="match status" value="1"/>
</dbReference>
<keyword evidence="5" id="KW-1185">Reference proteome</keyword>
<dbReference type="PANTHER" id="PTHR43022">
    <property type="entry name" value="PROTEIN SMF"/>
    <property type="match status" value="1"/>
</dbReference>
<dbReference type="InterPro" id="IPR057666">
    <property type="entry name" value="DrpA_SLOG"/>
</dbReference>
<sequence>MTTHTTTSPTRPAPGGAPASDAVRHARVLLSRVCSGVANPDLARLVTEYGPVAAVAEVCDDPRRARIFYGATLAADPAADRDRAAADLAAAEKLGARFLVPEDPGFPERAVTGWSSPDGTLSVQAPVLGLWVRGDAPLDGGRRLVVTGSRAASPYGTWVARDWAGQLTESGVRIVTGGALGIDGEALRGALSTAATPRRVGAGDAAGAPVVVLPGGIDRMYPAAHAPLFEAVAEAGGALVTPYLPGAVPTRATMLGRLRLMAGLGSSGTLVVEAGTRSSALHAAHDARDHGLPVLAVPGPVTSATSVGTHRLAREPWARLVAAVDDVHTEIATAETAAGRRAGPEADAAGQAPARR</sequence>
<feature type="region of interest" description="Disordered" evidence="2">
    <location>
        <begin position="335"/>
        <end position="356"/>
    </location>
</feature>
<dbReference type="Gene3D" id="3.40.50.450">
    <property type="match status" value="1"/>
</dbReference>
<comment type="similarity">
    <text evidence="1">Belongs to the DprA/Smf family.</text>
</comment>
<proteinExistence type="inferred from homology"/>
<dbReference type="Pfam" id="PF02481">
    <property type="entry name" value="DNA_processg_A"/>
    <property type="match status" value="1"/>
</dbReference>
<evidence type="ECO:0000313" key="4">
    <source>
        <dbReference type="EMBL" id="MDL5160507.1"/>
    </source>
</evidence>
<evidence type="ECO:0000259" key="3">
    <source>
        <dbReference type="Pfam" id="PF02481"/>
    </source>
</evidence>
<reference evidence="4 5" key="1">
    <citation type="submission" date="2023-06" db="EMBL/GenBank/DDBJ databases">
        <title>Actinomycetospora Odt1-22.</title>
        <authorList>
            <person name="Supong K."/>
        </authorList>
    </citation>
    <scope>NUCLEOTIDE SEQUENCE [LARGE SCALE GENOMIC DNA]</scope>
    <source>
        <strain evidence="4 5">Odt1-22</strain>
    </source>
</reference>
<dbReference type="Proteomes" id="UP001231924">
    <property type="component" value="Unassembled WGS sequence"/>
</dbReference>
<name>A0ABT7MIL2_9PSEU</name>
<organism evidence="4 5">
    <name type="scientific">Actinomycetospora termitidis</name>
    <dbReference type="NCBI Taxonomy" id="3053470"/>
    <lineage>
        <taxon>Bacteria</taxon>
        <taxon>Bacillati</taxon>
        <taxon>Actinomycetota</taxon>
        <taxon>Actinomycetes</taxon>
        <taxon>Pseudonocardiales</taxon>
        <taxon>Pseudonocardiaceae</taxon>
        <taxon>Actinomycetospora</taxon>
    </lineage>
</organism>
<accession>A0ABT7MIL2</accession>
<evidence type="ECO:0000256" key="2">
    <source>
        <dbReference type="SAM" id="MobiDB-lite"/>
    </source>
</evidence>
<dbReference type="RefSeq" id="WP_286057110.1">
    <property type="nucleotide sequence ID" value="NZ_JASVWF010000011.1"/>
</dbReference>
<protein>
    <submittedName>
        <fullName evidence="4">DNA-processing protein DprA</fullName>
    </submittedName>
</protein>
<comment type="caution">
    <text evidence="4">The sequence shown here is derived from an EMBL/GenBank/DDBJ whole genome shotgun (WGS) entry which is preliminary data.</text>
</comment>
<evidence type="ECO:0000313" key="5">
    <source>
        <dbReference type="Proteomes" id="UP001231924"/>
    </source>
</evidence>
<feature type="region of interest" description="Disordered" evidence="2">
    <location>
        <begin position="1"/>
        <end position="20"/>
    </location>
</feature>
<dbReference type="EMBL" id="JASVWF010000011">
    <property type="protein sequence ID" value="MDL5160507.1"/>
    <property type="molecule type" value="Genomic_DNA"/>
</dbReference>
<dbReference type="PANTHER" id="PTHR43022:SF1">
    <property type="entry name" value="PROTEIN SMF"/>
    <property type="match status" value="1"/>
</dbReference>
<dbReference type="InterPro" id="IPR003488">
    <property type="entry name" value="DprA"/>
</dbReference>
<feature type="compositionally biased region" description="Low complexity" evidence="2">
    <location>
        <begin position="1"/>
        <end position="10"/>
    </location>
</feature>